<feature type="compositionally biased region" description="Low complexity" evidence="7">
    <location>
        <begin position="554"/>
        <end position="574"/>
    </location>
</feature>
<evidence type="ECO:0000256" key="1">
    <source>
        <dbReference type="ARBA" id="ARBA00009431"/>
    </source>
</evidence>
<keyword evidence="2 6" id="KW-0121">Carboxypeptidase</keyword>
<gene>
    <name evidence="8" type="ORF">BCR38DRAFT_164490</name>
</gene>
<sequence>MLWPPAFISLALALAAATGVEASNFKHSWEHIAEVHERMDEKVDPRNFIAARDFSDKRQLDSKFLNDNTSKFAVNGSKLPDIDFDIGESYAGLLPIGQSNDTELFFWFFPSTDGSVTEEIVIWFTGGPGCSSMSGLFAENGPVTWIAGTFAPVLNPWSWHRLSNVVWIEQPVGVGYTTGTPIANNEDEVAQQFMGFWKNFVDTFGMHNYSIYVTGESYAGLYCPYVSSNMLDAADPEYFNVSGMLIYDGVYSDGGPSEQIPLVPFVDYWGGLFPFNDSYRESIHERHEKCGYQDYLDKYLVYPASGQQPSIPPGVSDNYSSYLDGCNLFDDIYSAILTINPCFNIYQVAAGCPLPYDPLGFPAGNEYTPPGAPPVYFNRSEVKEALHVPLDSDWAICKGGILRPDYSLPSHEHAIPNVVDKTQNVMLVHGALDMVLLANGTLLAIQNMTFGGKLGFEEQPTKPLYVPAHYDQSPSTWAGSGILGTAHTERGLTYAAVALSGHMVPEYQPSVAYRQLEVLLGRVENLQSVTPFTTDTNSTEQPTSALGLGTGPQSFASAAGNGSNSGSGSCSSGSGSQGGNSTVTNAGSQMGVTSWMQIGVPALLVYVFQELL</sequence>
<keyword evidence="4 6" id="KW-0378">Hydrolase</keyword>
<keyword evidence="9" id="KW-1185">Reference proteome</keyword>
<dbReference type="Pfam" id="PF00450">
    <property type="entry name" value="Peptidase_S10"/>
    <property type="match status" value="1"/>
</dbReference>
<feature type="signal peptide" evidence="6">
    <location>
        <begin position="1"/>
        <end position="22"/>
    </location>
</feature>
<dbReference type="GeneID" id="63770014"/>
<keyword evidence="3 6" id="KW-0645">Protease</keyword>
<feature type="chain" id="PRO_5011809967" description="Carboxypeptidase" evidence="6">
    <location>
        <begin position="23"/>
        <end position="612"/>
    </location>
</feature>
<evidence type="ECO:0000256" key="2">
    <source>
        <dbReference type="ARBA" id="ARBA00022645"/>
    </source>
</evidence>
<dbReference type="InterPro" id="IPR029058">
    <property type="entry name" value="AB_hydrolase_fold"/>
</dbReference>
<comment type="caution">
    <text evidence="8">The sequence shown here is derived from an EMBL/GenBank/DDBJ whole genome shotgun (WGS) entry which is preliminary data.</text>
</comment>
<evidence type="ECO:0000256" key="4">
    <source>
        <dbReference type="ARBA" id="ARBA00022801"/>
    </source>
</evidence>
<protein>
    <recommendedName>
        <fullName evidence="6">Carboxypeptidase</fullName>
        <ecNumber evidence="6">3.4.16.-</ecNumber>
    </recommendedName>
</protein>
<dbReference type="PANTHER" id="PTHR11802">
    <property type="entry name" value="SERINE PROTEASE FAMILY S10 SERINE CARBOXYPEPTIDASE"/>
    <property type="match status" value="1"/>
</dbReference>
<comment type="similarity">
    <text evidence="1 6">Belongs to the peptidase S10 family.</text>
</comment>
<name>A0A1Y2E8B2_9PEZI</name>
<evidence type="ECO:0000256" key="3">
    <source>
        <dbReference type="ARBA" id="ARBA00022670"/>
    </source>
</evidence>
<dbReference type="InterPro" id="IPR001563">
    <property type="entry name" value="Peptidase_S10"/>
</dbReference>
<dbReference type="RefSeq" id="XP_040718403.1">
    <property type="nucleotide sequence ID" value="XM_040853802.1"/>
</dbReference>
<dbReference type="Proteomes" id="UP000193689">
    <property type="component" value="Unassembled WGS sequence"/>
</dbReference>
<dbReference type="PROSITE" id="PS00560">
    <property type="entry name" value="CARBOXYPEPT_SER_HIS"/>
    <property type="match status" value="1"/>
</dbReference>
<dbReference type="STRING" id="1141098.A0A1Y2E8B2"/>
<dbReference type="InterPro" id="IPR033124">
    <property type="entry name" value="Ser_caboxypep_his_AS"/>
</dbReference>
<keyword evidence="6" id="KW-0732">Signal</keyword>
<dbReference type="InParanoid" id="A0A1Y2E8B2"/>
<evidence type="ECO:0000313" key="8">
    <source>
        <dbReference type="EMBL" id="ORY67779.1"/>
    </source>
</evidence>
<dbReference type="PRINTS" id="PR00724">
    <property type="entry name" value="CRBOXYPTASEC"/>
</dbReference>
<keyword evidence="5" id="KW-0325">Glycoprotein</keyword>
<feature type="compositionally biased region" description="Polar residues" evidence="7">
    <location>
        <begin position="531"/>
        <end position="544"/>
    </location>
</feature>
<evidence type="ECO:0000256" key="6">
    <source>
        <dbReference type="RuleBase" id="RU361156"/>
    </source>
</evidence>
<organism evidence="8 9">
    <name type="scientific">Pseudomassariella vexata</name>
    <dbReference type="NCBI Taxonomy" id="1141098"/>
    <lineage>
        <taxon>Eukaryota</taxon>
        <taxon>Fungi</taxon>
        <taxon>Dikarya</taxon>
        <taxon>Ascomycota</taxon>
        <taxon>Pezizomycotina</taxon>
        <taxon>Sordariomycetes</taxon>
        <taxon>Xylariomycetidae</taxon>
        <taxon>Amphisphaeriales</taxon>
        <taxon>Pseudomassariaceae</taxon>
        <taxon>Pseudomassariella</taxon>
    </lineage>
</organism>
<evidence type="ECO:0000256" key="5">
    <source>
        <dbReference type="ARBA" id="ARBA00023180"/>
    </source>
</evidence>
<feature type="region of interest" description="Disordered" evidence="7">
    <location>
        <begin position="531"/>
        <end position="582"/>
    </location>
</feature>
<dbReference type="Gene3D" id="3.40.50.1820">
    <property type="entry name" value="alpha/beta hydrolase"/>
    <property type="match status" value="1"/>
</dbReference>
<dbReference type="EMBL" id="MCFJ01000004">
    <property type="protein sequence ID" value="ORY67779.1"/>
    <property type="molecule type" value="Genomic_DNA"/>
</dbReference>
<dbReference type="PROSITE" id="PS00131">
    <property type="entry name" value="CARBOXYPEPT_SER_SER"/>
    <property type="match status" value="1"/>
</dbReference>
<dbReference type="SUPFAM" id="SSF53474">
    <property type="entry name" value="alpha/beta-Hydrolases"/>
    <property type="match status" value="1"/>
</dbReference>
<dbReference type="AlphaFoldDB" id="A0A1Y2E8B2"/>
<dbReference type="PANTHER" id="PTHR11802:SF479">
    <property type="entry name" value="CARBOXYPEPTIDASE"/>
    <property type="match status" value="1"/>
</dbReference>
<reference evidence="8 9" key="1">
    <citation type="submission" date="2016-07" db="EMBL/GenBank/DDBJ databases">
        <title>Pervasive Adenine N6-methylation of Active Genes in Fungi.</title>
        <authorList>
            <consortium name="DOE Joint Genome Institute"/>
            <person name="Mondo S.J."/>
            <person name="Dannebaum R.O."/>
            <person name="Kuo R.C."/>
            <person name="Labutti K."/>
            <person name="Haridas S."/>
            <person name="Kuo A."/>
            <person name="Salamov A."/>
            <person name="Ahrendt S.R."/>
            <person name="Lipzen A."/>
            <person name="Sullivan W."/>
            <person name="Andreopoulos W.B."/>
            <person name="Clum A."/>
            <person name="Lindquist E."/>
            <person name="Daum C."/>
            <person name="Ramamoorthy G.K."/>
            <person name="Gryganskyi A."/>
            <person name="Culley D."/>
            <person name="Magnuson J.K."/>
            <person name="James T.Y."/>
            <person name="O'Malley M.A."/>
            <person name="Stajich J.E."/>
            <person name="Spatafora J.W."/>
            <person name="Visel A."/>
            <person name="Grigoriev I.V."/>
        </authorList>
    </citation>
    <scope>NUCLEOTIDE SEQUENCE [LARGE SCALE GENOMIC DNA]</scope>
    <source>
        <strain evidence="8 9">CBS 129021</strain>
    </source>
</reference>
<dbReference type="GO" id="GO:0004185">
    <property type="term" value="F:serine-type carboxypeptidase activity"/>
    <property type="evidence" value="ECO:0007669"/>
    <property type="project" value="UniProtKB-UniRule"/>
</dbReference>
<accession>A0A1Y2E8B2</accession>
<evidence type="ECO:0000256" key="7">
    <source>
        <dbReference type="SAM" id="MobiDB-lite"/>
    </source>
</evidence>
<proteinExistence type="inferred from homology"/>
<dbReference type="EC" id="3.4.16.-" evidence="6"/>
<dbReference type="InterPro" id="IPR018202">
    <property type="entry name" value="Ser_caboxypep_ser_AS"/>
</dbReference>
<evidence type="ECO:0000313" key="9">
    <source>
        <dbReference type="Proteomes" id="UP000193689"/>
    </source>
</evidence>
<dbReference type="GO" id="GO:0006508">
    <property type="term" value="P:proteolysis"/>
    <property type="evidence" value="ECO:0007669"/>
    <property type="project" value="UniProtKB-KW"/>
</dbReference>
<dbReference type="OrthoDB" id="443318at2759"/>